<sequence length="170" mass="19695">MAIEQTQRIEQEKTLLTWKAPSRPFRSKEKRALTVPMVIAILVAFILVIAGEWVLIAVVAALVFAYYMWTTVPPEEAEYSLTTRGVRAHGSLYTWDTLVRWWVEQKWDHDLMIVETPMVLGGRLILPMGKNREAVEGEMSKYLLMEKPPDTALDKMGKWMEEKFPLEEKI</sequence>
<keyword evidence="1" id="KW-0812">Transmembrane</keyword>
<keyword evidence="1" id="KW-0472">Membrane</keyword>
<feature type="transmembrane region" description="Helical" evidence="1">
    <location>
        <begin position="36"/>
        <end position="69"/>
    </location>
</feature>
<evidence type="ECO:0000256" key="1">
    <source>
        <dbReference type="SAM" id="Phobius"/>
    </source>
</evidence>
<organism evidence="2 3">
    <name type="scientific">Candidatus Amesbacteria bacterium GW2011_GWC1_47_15</name>
    <dbReference type="NCBI Taxonomy" id="1618364"/>
    <lineage>
        <taxon>Bacteria</taxon>
        <taxon>Candidatus Amesiibacteriota</taxon>
    </lineage>
</organism>
<keyword evidence="1" id="KW-1133">Transmembrane helix</keyword>
<dbReference type="Proteomes" id="UP000034502">
    <property type="component" value="Unassembled WGS sequence"/>
</dbReference>
<dbReference type="AlphaFoldDB" id="A0A0G1RZM7"/>
<evidence type="ECO:0000313" key="2">
    <source>
        <dbReference type="EMBL" id="KKU62719.1"/>
    </source>
</evidence>
<accession>A0A0G1RZM7</accession>
<dbReference type="STRING" id="1618364.UX86_C0044G0008"/>
<name>A0A0G1RZM7_9BACT</name>
<reference evidence="2 3" key="1">
    <citation type="journal article" date="2015" name="Nature">
        <title>rRNA introns, odd ribosomes, and small enigmatic genomes across a large radiation of phyla.</title>
        <authorList>
            <person name="Brown C.T."/>
            <person name="Hug L.A."/>
            <person name="Thomas B.C."/>
            <person name="Sharon I."/>
            <person name="Castelle C.J."/>
            <person name="Singh A."/>
            <person name="Wilkins M.J."/>
            <person name="Williams K.H."/>
            <person name="Banfield J.F."/>
        </authorList>
    </citation>
    <scope>NUCLEOTIDE SEQUENCE [LARGE SCALE GENOMIC DNA]</scope>
</reference>
<proteinExistence type="predicted"/>
<gene>
    <name evidence="2" type="ORF">UX86_C0044G0008</name>
</gene>
<comment type="caution">
    <text evidence="2">The sequence shown here is derived from an EMBL/GenBank/DDBJ whole genome shotgun (WGS) entry which is preliminary data.</text>
</comment>
<evidence type="ECO:0008006" key="4">
    <source>
        <dbReference type="Google" id="ProtNLM"/>
    </source>
</evidence>
<evidence type="ECO:0000313" key="3">
    <source>
        <dbReference type="Proteomes" id="UP000034502"/>
    </source>
</evidence>
<protein>
    <recommendedName>
        <fullName evidence="4">DUF5673 domain-containing protein</fullName>
    </recommendedName>
</protein>
<dbReference type="EMBL" id="LCNU01000044">
    <property type="protein sequence ID" value="KKU62719.1"/>
    <property type="molecule type" value="Genomic_DNA"/>
</dbReference>